<dbReference type="Pfam" id="PF03816">
    <property type="entry name" value="LytR_cpsA_psr"/>
    <property type="match status" value="1"/>
</dbReference>
<organism evidence="5 6">
    <name type="scientific">Pseudonocardia hispaniensis</name>
    <dbReference type="NCBI Taxonomy" id="904933"/>
    <lineage>
        <taxon>Bacteria</taxon>
        <taxon>Bacillati</taxon>
        <taxon>Actinomycetota</taxon>
        <taxon>Actinomycetes</taxon>
        <taxon>Pseudonocardiales</taxon>
        <taxon>Pseudonocardiaceae</taxon>
        <taxon>Pseudonocardia</taxon>
    </lineage>
</organism>
<dbReference type="PANTHER" id="PTHR33392">
    <property type="entry name" value="POLYISOPRENYL-TEICHOIC ACID--PEPTIDOGLYCAN TEICHOIC ACID TRANSFERASE TAGU"/>
    <property type="match status" value="1"/>
</dbReference>
<feature type="region of interest" description="Disordered" evidence="2">
    <location>
        <begin position="414"/>
        <end position="436"/>
    </location>
</feature>
<evidence type="ECO:0000259" key="4">
    <source>
        <dbReference type="Pfam" id="PF13399"/>
    </source>
</evidence>
<proteinExistence type="inferred from homology"/>
<feature type="domain" description="Cell envelope-related transcriptional attenuator" evidence="3">
    <location>
        <begin position="60"/>
        <end position="222"/>
    </location>
</feature>
<dbReference type="EMBL" id="JBHSQW010000023">
    <property type="protein sequence ID" value="MFC5994490.1"/>
    <property type="molecule type" value="Genomic_DNA"/>
</dbReference>
<dbReference type="Proteomes" id="UP001596302">
    <property type="component" value="Unassembled WGS sequence"/>
</dbReference>
<name>A0ABW1J2B6_9PSEU</name>
<evidence type="ECO:0000313" key="6">
    <source>
        <dbReference type="Proteomes" id="UP001596302"/>
    </source>
</evidence>
<dbReference type="Gene3D" id="3.30.70.2390">
    <property type="match status" value="1"/>
</dbReference>
<dbReference type="Pfam" id="PF13399">
    <property type="entry name" value="LytR_C"/>
    <property type="match status" value="1"/>
</dbReference>
<dbReference type="RefSeq" id="WP_379584521.1">
    <property type="nucleotide sequence ID" value="NZ_JBHSQW010000023.1"/>
</dbReference>
<feature type="domain" description="LytR/CpsA/Psr regulator C-terminal" evidence="4">
    <location>
        <begin position="326"/>
        <end position="409"/>
    </location>
</feature>
<evidence type="ECO:0000313" key="5">
    <source>
        <dbReference type="EMBL" id="MFC5994490.1"/>
    </source>
</evidence>
<reference evidence="6" key="1">
    <citation type="journal article" date="2019" name="Int. J. Syst. Evol. Microbiol.">
        <title>The Global Catalogue of Microorganisms (GCM) 10K type strain sequencing project: providing services to taxonomists for standard genome sequencing and annotation.</title>
        <authorList>
            <consortium name="The Broad Institute Genomics Platform"/>
            <consortium name="The Broad Institute Genome Sequencing Center for Infectious Disease"/>
            <person name="Wu L."/>
            <person name="Ma J."/>
        </authorList>
    </citation>
    <scope>NUCLEOTIDE SEQUENCE [LARGE SCALE GENOMIC DNA]</scope>
    <source>
        <strain evidence="6">CCM 8391</strain>
    </source>
</reference>
<dbReference type="InterPro" id="IPR050922">
    <property type="entry name" value="LytR/CpsA/Psr_CW_biosynth"/>
</dbReference>
<sequence>MLIFVALAAGWGVKTWLDSRIRTVSALDPGAGSVVTAHQQVDDENVLVLGLDHGTAGPASDTITVVHLPSGGPATVLTFPPNLEINRPPCQRWDRTSATYADHTVPATTLTTIDSAYEVGGPRCAVRVVQQLTGLAITRLVAVDVAMLGPMVDAAGGVPVCFDRPVVDRLVGMVVSEPGVTGLDGPRTVDLVRARHVQGEADSGRGLVERRQRVLGAVLDKALSAEMLLSPTRLRALATAFGQAVLTDRAGFDELVALARTLRQFDSDDVVFVGVPITGESNTRGNLVLRERDAAALFRALRTHAPLPAEATAPPPTRAGPTPSTITLDVLNAADRTGLAGRAATTLRGLGFRIAQVENASEPSAETLIRFSPDRAAAAQVLAEAVPSARAVPDASASGLLQLVLGRSFDETVRAPAAKRPAPHPTDTPEAPSYCR</sequence>
<dbReference type="PANTHER" id="PTHR33392:SF6">
    <property type="entry name" value="POLYISOPRENYL-TEICHOIC ACID--PEPTIDOGLYCAN TEICHOIC ACID TRANSFERASE TAGU"/>
    <property type="match status" value="1"/>
</dbReference>
<gene>
    <name evidence="5" type="ORF">ACFQE5_09740</name>
</gene>
<comment type="similarity">
    <text evidence="1">Belongs to the LytR/CpsA/Psr (LCP) family.</text>
</comment>
<evidence type="ECO:0000259" key="3">
    <source>
        <dbReference type="Pfam" id="PF03816"/>
    </source>
</evidence>
<evidence type="ECO:0000256" key="2">
    <source>
        <dbReference type="SAM" id="MobiDB-lite"/>
    </source>
</evidence>
<evidence type="ECO:0000256" key="1">
    <source>
        <dbReference type="ARBA" id="ARBA00006068"/>
    </source>
</evidence>
<keyword evidence="6" id="KW-1185">Reference proteome</keyword>
<comment type="caution">
    <text evidence="5">The sequence shown here is derived from an EMBL/GenBank/DDBJ whole genome shotgun (WGS) entry which is preliminary data.</text>
</comment>
<dbReference type="NCBIfam" id="TIGR00350">
    <property type="entry name" value="lytR_cpsA_psr"/>
    <property type="match status" value="1"/>
</dbReference>
<dbReference type="InterPro" id="IPR004474">
    <property type="entry name" value="LytR_CpsA_psr"/>
</dbReference>
<protein>
    <submittedName>
        <fullName evidence="5">LCP family protein</fullName>
    </submittedName>
</protein>
<accession>A0ABW1J2B6</accession>
<dbReference type="InterPro" id="IPR027381">
    <property type="entry name" value="LytR/CpsA/Psr_C"/>
</dbReference>
<dbReference type="Gene3D" id="3.40.630.190">
    <property type="entry name" value="LCP protein"/>
    <property type="match status" value="1"/>
</dbReference>